<keyword evidence="2" id="KW-1185">Reference proteome</keyword>
<accession>A0A8J2NTV0</accession>
<reference evidence="1" key="1">
    <citation type="submission" date="2021-06" db="EMBL/GenBank/DDBJ databases">
        <authorList>
            <person name="Hodson N. C."/>
            <person name="Mongue J. A."/>
            <person name="Jaron S. K."/>
        </authorList>
    </citation>
    <scope>NUCLEOTIDE SEQUENCE</scope>
</reference>
<evidence type="ECO:0000313" key="2">
    <source>
        <dbReference type="Proteomes" id="UP000708208"/>
    </source>
</evidence>
<dbReference type="Proteomes" id="UP000708208">
    <property type="component" value="Unassembled WGS sequence"/>
</dbReference>
<dbReference type="AlphaFoldDB" id="A0A8J2NTV0"/>
<protein>
    <submittedName>
        <fullName evidence="1">Uncharacterized protein</fullName>
    </submittedName>
</protein>
<name>A0A8J2NTV0_9HEXA</name>
<evidence type="ECO:0000313" key="1">
    <source>
        <dbReference type="EMBL" id="CAG7718127.1"/>
    </source>
</evidence>
<organism evidence="1 2">
    <name type="scientific">Allacma fusca</name>
    <dbReference type="NCBI Taxonomy" id="39272"/>
    <lineage>
        <taxon>Eukaryota</taxon>
        <taxon>Metazoa</taxon>
        <taxon>Ecdysozoa</taxon>
        <taxon>Arthropoda</taxon>
        <taxon>Hexapoda</taxon>
        <taxon>Collembola</taxon>
        <taxon>Symphypleona</taxon>
        <taxon>Sminthuridae</taxon>
        <taxon>Allacma</taxon>
    </lineage>
</organism>
<gene>
    <name evidence="1" type="ORF">AFUS01_LOCUS7546</name>
</gene>
<proteinExistence type="predicted"/>
<sequence length="34" mass="3995">IQSGATTRFYHFSTKWKISMEPMKTQVYMVKGVL</sequence>
<comment type="caution">
    <text evidence="1">The sequence shown here is derived from an EMBL/GenBank/DDBJ whole genome shotgun (WGS) entry which is preliminary data.</text>
</comment>
<dbReference type="EMBL" id="CAJVCH010051092">
    <property type="protein sequence ID" value="CAG7718127.1"/>
    <property type="molecule type" value="Genomic_DNA"/>
</dbReference>
<feature type="non-terminal residue" evidence="1">
    <location>
        <position position="1"/>
    </location>
</feature>